<reference evidence="1" key="1">
    <citation type="submission" date="2021-06" db="EMBL/GenBank/DDBJ databases">
        <authorList>
            <person name="Kallberg Y."/>
            <person name="Tangrot J."/>
            <person name="Rosling A."/>
        </authorList>
    </citation>
    <scope>NUCLEOTIDE SEQUENCE</scope>
    <source>
        <strain evidence="1">CL356</strain>
    </source>
</reference>
<keyword evidence="2" id="KW-1185">Reference proteome</keyword>
<dbReference type="EMBL" id="CAJVPT010016962">
    <property type="protein sequence ID" value="CAG8622806.1"/>
    <property type="molecule type" value="Genomic_DNA"/>
</dbReference>
<name>A0ACA9N3Z0_9GLOM</name>
<comment type="caution">
    <text evidence="1">The sequence shown here is derived from an EMBL/GenBank/DDBJ whole genome shotgun (WGS) entry which is preliminary data.</text>
</comment>
<gene>
    <name evidence="1" type="ORF">ACOLOM_LOCUS7389</name>
</gene>
<organism evidence="1 2">
    <name type="scientific">Acaulospora colombiana</name>
    <dbReference type="NCBI Taxonomy" id="27376"/>
    <lineage>
        <taxon>Eukaryota</taxon>
        <taxon>Fungi</taxon>
        <taxon>Fungi incertae sedis</taxon>
        <taxon>Mucoromycota</taxon>
        <taxon>Glomeromycotina</taxon>
        <taxon>Glomeromycetes</taxon>
        <taxon>Diversisporales</taxon>
        <taxon>Acaulosporaceae</taxon>
        <taxon>Acaulospora</taxon>
    </lineage>
</organism>
<evidence type="ECO:0000313" key="1">
    <source>
        <dbReference type="EMBL" id="CAG8622806.1"/>
    </source>
</evidence>
<evidence type="ECO:0000313" key="2">
    <source>
        <dbReference type="Proteomes" id="UP000789525"/>
    </source>
</evidence>
<dbReference type="Proteomes" id="UP000789525">
    <property type="component" value="Unassembled WGS sequence"/>
</dbReference>
<sequence>MANIPTSQPLYRPPSPNSRPMQPSDPNQSIQRGPSPYRPAPPGPGGGYPNQRPAPDPRFGNPPLGRPFTPPGGYNMQTRPPTIGVSPSPPLPSGGYRPPSGIPQQLPGQQTGPRSPISPSYRPGQIPTVGQVGSPPYPNHSPTATGPGYQMATPNSTSPPPVEQRASTPPTASTHKPKRLYPKQITEAYTETNTYDSSYQSFTPSMAPGVGQQPPLQQNLYQQPQFFTPAGNQNFQATPTPVTPMYNQQYAQPQKSTMTQLSNQFSSMGFGGTPQSQLIPVQLIGVPPNVRDLDAPPPPINLPPNSTVTPSDKANCDPSYKRCTINAVPGSSSLLNKSRLPFALVVTPYRSLKDGDDPVPVVIGTSALCYANDFSTNLLIFTFDITTVPPQFDLDLQTNQPTERWKRAELNHAVVEYVAPTEYMSNASEPQMLVVSDLEDVFLPQPDDLLVNLTESRAVVESLLSRLGDMFKDTQIVGNSLGSALLAGFKLISPIGGKIVTILSSLPSNNPGALKPREDPKAL</sequence>
<proteinExistence type="predicted"/>
<accession>A0ACA9N3Z0</accession>
<protein>
    <submittedName>
        <fullName evidence="1">11010_t:CDS:1</fullName>
    </submittedName>
</protein>
<feature type="non-terminal residue" evidence="1">
    <location>
        <position position="523"/>
    </location>
</feature>